<evidence type="ECO:0000313" key="3">
    <source>
        <dbReference type="Proteomes" id="UP000432715"/>
    </source>
</evidence>
<sequence>MFVKIFPKTLAGYTKPWEVNRMSKKVKSKLDIVKFLIKLIYFTSIIFVTILTIFVTYHIVVVNSLIEKLVSGLFIVASICFMLSIYEINKVTTLITQGDFFNDSNTRSFRYLSNYCIIISLLTFGYQLLLQKEKYTFIDLSQSININITPLIFLLIGLFVRVLKRVFEYGNNKQL</sequence>
<reference evidence="2 3" key="1">
    <citation type="submission" date="2019-10" db="EMBL/GenBank/DDBJ databases">
        <title>Alkaliphilus serpentinus sp. nov. and Alkaliphilus pronyensis sp. nov., two novel anaerobic alkaliphilic species isolated from the serpentinized-hosted hydrothermal field of the Prony Bay (New Caledonia).</title>
        <authorList>
            <person name="Postec A."/>
        </authorList>
    </citation>
    <scope>NUCLEOTIDE SEQUENCE [LARGE SCALE GENOMIC DNA]</scope>
    <source>
        <strain evidence="2 3">LacV</strain>
    </source>
</reference>
<dbReference type="Pfam" id="PF11188">
    <property type="entry name" value="DUF2975"/>
    <property type="match status" value="1"/>
</dbReference>
<name>A0A6I0F7N4_9FIRM</name>
<feature type="transmembrane region" description="Helical" evidence="1">
    <location>
        <begin position="144"/>
        <end position="163"/>
    </location>
</feature>
<dbReference type="InterPro" id="IPR021354">
    <property type="entry name" value="DUF2975"/>
</dbReference>
<comment type="caution">
    <text evidence="2">The sequence shown here is derived from an EMBL/GenBank/DDBJ whole genome shotgun (WGS) entry which is preliminary data.</text>
</comment>
<feature type="transmembrane region" description="Helical" evidence="1">
    <location>
        <begin position="35"/>
        <end position="57"/>
    </location>
</feature>
<dbReference type="AlphaFoldDB" id="A0A6I0F7N4"/>
<protein>
    <submittedName>
        <fullName evidence="2">DUF2975 domain-containing protein</fullName>
    </submittedName>
</protein>
<keyword evidence="1" id="KW-0472">Membrane</keyword>
<evidence type="ECO:0000313" key="2">
    <source>
        <dbReference type="EMBL" id="KAB3534395.1"/>
    </source>
</evidence>
<feature type="transmembrane region" description="Helical" evidence="1">
    <location>
        <begin position="109"/>
        <end position="129"/>
    </location>
</feature>
<gene>
    <name evidence="2" type="ORF">F8154_09240</name>
</gene>
<keyword evidence="3" id="KW-1185">Reference proteome</keyword>
<accession>A0A6I0F7N4</accession>
<feature type="transmembrane region" description="Helical" evidence="1">
    <location>
        <begin position="69"/>
        <end position="88"/>
    </location>
</feature>
<dbReference type="Proteomes" id="UP000432715">
    <property type="component" value="Unassembled WGS sequence"/>
</dbReference>
<organism evidence="2 3">
    <name type="scientific">Alkaliphilus pronyensis</name>
    <dbReference type="NCBI Taxonomy" id="1482732"/>
    <lineage>
        <taxon>Bacteria</taxon>
        <taxon>Bacillati</taxon>
        <taxon>Bacillota</taxon>
        <taxon>Clostridia</taxon>
        <taxon>Peptostreptococcales</taxon>
        <taxon>Natronincolaceae</taxon>
        <taxon>Alkaliphilus</taxon>
    </lineage>
</organism>
<proteinExistence type="predicted"/>
<keyword evidence="1" id="KW-1133">Transmembrane helix</keyword>
<dbReference type="EMBL" id="WBZC01000029">
    <property type="protein sequence ID" value="KAB3534395.1"/>
    <property type="molecule type" value="Genomic_DNA"/>
</dbReference>
<evidence type="ECO:0000256" key="1">
    <source>
        <dbReference type="SAM" id="Phobius"/>
    </source>
</evidence>
<keyword evidence="1" id="KW-0812">Transmembrane</keyword>